<evidence type="ECO:0000313" key="7">
    <source>
        <dbReference type="Proteomes" id="UP001431926"/>
    </source>
</evidence>
<keyword evidence="2" id="KW-0547">Nucleotide-binding</keyword>
<dbReference type="InterPro" id="IPR012334">
    <property type="entry name" value="Pectin_lyas_fold"/>
</dbReference>
<dbReference type="PRINTS" id="PR00819">
    <property type="entry name" value="CBXCFQXSUPER"/>
</dbReference>
<dbReference type="Proteomes" id="UP001431926">
    <property type="component" value="Chromosome"/>
</dbReference>
<feature type="domain" description="AAA+ ATPase" evidence="5">
    <location>
        <begin position="597"/>
        <end position="738"/>
    </location>
</feature>
<dbReference type="Pfam" id="PF17866">
    <property type="entry name" value="AAA_lid_6"/>
    <property type="match status" value="2"/>
</dbReference>
<dbReference type="InterPro" id="IPR041627">
    <property type="entry name" value="AAA_lid_6"/>
</dbReference>
<dbReference type="PANTHER" id="PTHR43392">
    <property type="entry name" value="AAA-TYPE ATPASE FAMILY PROTEIN / ANKYRIN REPEAT FAMILY PROTEIN"/>
    <property type="match status" value="1"/>
</dbReference>
<dbReference type="Pfam" id="PF00004">
    <property type="entry name" value="AAA"/>
    <property type="match status" value="2"/>
</dbReference>
<name>A0ABZ1ZX23_STRAQ</name>
<evidence type="ECO:0000256" key="4">
    <source>
        <dbReference type="SAM" id="MobiDB-lite"/>
    </source>
</evidence>
<sequence>MLIVAADGTGDHRTVGEAVARARAGAVVSIAPGRYEECVTVSAAITLIASEGPGTAELAPRRGTALTLTGDAVMVRDLVLRGHDDELPVVDAPRGELAMDRCDIHGSAWAALYAREGGSLGLRQCRISNSAGAGVVSTSTADSLLEKCVVEHLGTSALVAGERGRITARFSELRDTKGNGVLTNGQAHVLLEDCAISATGKPGVAVEEESSVRMVRGTVRKAAVGVFVNTTGPVVLEDVAVSDTTGHGFVLGGGSSPTLTRCDTERTGGHGLLVAERSRGTFGGCTFATAGESAVRITGFSSPVLTDTAVRDAKGSGVLLDEDSSAEFDRLEVHGSGGSGIVIRRGANPLLQRTTVTGSGAHGVQVVKDGRGRLEECVVERSGESAVHVSGHGNVFVGKGRLRSSTGAGVHIGALGMLTLRDTVVDESGGAGVHIEAEGELAAVRAVVTGAAECGVQVSAGARASLNGCEVTESGADGVRVEGPDAVTLTGCTVRGNRGSGVRQTVADDRLAVEGLVSAENGAPDAWGTAEQAQTAGDGRLPGGAAPVAEPPPGTGPVAELESLIGLDEVKQQVLTLINLNRMAQRRARIGMPAPPMSRHLVFAGPPGTGKTTVARLYGSILASLGVLRSGHLVEVSRADLVAQIIGGTAIKTTETFTRALGGVLFIDEAYTLLSDGGGNGADFGREAIDTLVKLMEDHRDDVVVVAAGYPKEMTEFLASNPGLASRFTRNVEFSDYTSQELVTIVERMCTGHRYELDPAARTALVTRFDRIPRDAGFGNGRTARKVFEEMVDRQASRLAALTVADERQLALLTAEDVGVPAGGAPEDEERADPLLRLNSLVGLASVKREVGDLVHLLAAASRRKAAGLPAPRISNHLVFAGPPGTGKTTVARLYGELLASLGVLPRGGLVEVSRADLVGRYVGHTAQLTREAFERALGGVLFIDEAYTLTPHTAGGSADYGQEAVETLLKLMEDHRDEVVVIAAGYTAEMNRFLNSNPGLDSRFSRRVEFPDYSSDELVTIVSMHAADNGYECAPGTAEALRAHFDAVPRGTSFGNARLARQTLERMMTHQAGRLSTVAVPSLDDMRFLHPEDLAPR</sequence>
<dbReference type="SUPFAM" id="SSF51126">
    <property type="entry name" value="Pectin lyase-like"/>
    <property type="match status" value="3"/>
</dbReference>
<dbReference type="InterPro" id="IPR050773">
    <property type="entry name" value="CbxX/CfxQ_RuBisCO_ESX"/>
</dbReference>
<dbReference type="InterPro" id="IPR000641">
    <property type="entry name" value="CbxX/CfxQ"/>
</dbReference>
<dbReference type="InterPro" id="IPR003959">
    <property type="entry name" value="ATPase_AAA_core"/>
</dbReference>
<dbReference type="SMART" id="SM00710">
    <property type="entry name" value="PbH1"/>
    <property type="match status" value="12"/>
</dbReference>
<keyword evidence="3" id="KW-0067">ATP-binding</keyword>
<keyword evidence="7" id="KW-1185">Reference proteome</keyword>
<organism evidence="6 7">
    <name type="scientific">Streptomyces anulatus</name>
    <name type="common">Streptomyces chrysomallus</name>
    <dbReference type="NCBI Taxonomy" id="1892"/>
    <lineage>
        <taxon>Bacteria</taxon>
        <taxon>Bacillati</taxon>
        <taxon>Actinomycetota</taxon>
        <taxon>Actinomycetes</taxon>
        <taxon>Kitasatosporales</taxon>
        <taxon>Streptomycetaceae</taxon>
        <taxon>Streptomyces</taxon>
    </lineage>
</organism>
<dbReference type="Gene3D" id="3.40.50.300">
    <property type="entry name" value="P-loop containing nucleotide triphosphate hydrolases"/>
    <property type="match status" value="2"/>
</dbReference>
<dbReference type="InterPro" id="IPR027417">
    <property type="entry name" value="P-loop_NTPase"/>
</dbReference>
<accession>A0ABZ1ZX23</accession>
<dbReference type="InterPro" id="IPR003593">
    <property type="entry name" value="AAA+_ATPase"/>
</dbReference>
<dbReference type="CDD" id="cd19481">
    <property type="entry name" value="RecA-like_protease"/>
    <property type="match status" value="1"/>
</dbReference>
<evidence type="ECO:0000256" key="2">
    <source>
        <dbReference type="ARBA" id="ARBA00022741"/>
    </source>
</evidence>
<dbReference type="InterPro" id="IPR006626">
    <property type="entry name" value="PbH1"/>
</dbReference>
<reference evidence="6" key="1">
    <citation type="submission" date="2022-10" db="EMBL/GenBank/DDBJ databases">
        <title>The complete genomes of actinobacterial strains from the NBC collection.</title>
        <authorList>
            <person name="Joergensen T.S."/>
            <person name="Alvarez Arevalo M."/>
            <person name="Sterndorff E.B."/>
            <person name="Faurdal D."/>
            <person name="Vuksanovic O."/>
            <person name="Mourched A.-S."/>
            <person name="Charusanti P."/>
            <person name="Shaw S."/>
            <person name="Blin K."/>
            <person name="Weber T."/>
        </authorList>
    </citation>
    <scope>NUCLEOTIDE SEQUENCE</scope>
    <source>
        <strain evidence="6">NBC_01436</strain>
    </source>
</reference>
<dbReference type="Gene3D" id="1.10.8.60">
    <property type="match status" value="2"/>
</dbReference>
<dbReference type="SUPFAM" id="SSF52540">
    <property type="entry name" value="P-loop containing nucleoside triphosphate hydrolases"/>
    <property type="match status" value="2"/>
</dbReference>
<dbReference type="EMBL" id="CP109491">
    <property type="protein sequence ID" value="WUX41987.1"/>
    <property type="molecule type" value="Genomic_DNA"/>
</dbReference>
<protein>
    <submittedName>
        <fullName evidence="6">AAA family ATPase</fullName>
    </submittedName>
</protein>
<proteinExistence type="inferred from homology"/>
<feature type="domain" description="AAA+ ATPase" evidence="5">
    <location>
        <begin position="874"/>
        <end position="1015"/>
    </location>
</feature>
<feature type="region of interest" description="Disordered" evidence="4">
    <location>
        <begin position="522"/>
        <end position="549"/>
    </location>
</feature>
<dbReference type="InterPro" id="IPR011050">
    <property type="entry name" value="Pectin_lyase_fold/virulence"/>
</dbReference>
<dbReference type="Gene3D" id="2.160.20.10">
    <property type="entry name" value="Single-stranded right-handed beta-helix, Pectin lyase-like"/>
    <property type="match status" value="3"/>
</dbReference>
<dbReference type="InterPro" id="IPR039448">
    <property type="entry name" value="Beta_helix"/>
</dbReference>
<evidence type="ECO:0000256" key="1">
    <source>
        <dbReference type="ARBA" id="ARBA00010378"/>
    </source>
</evidence>
<dbReference type="Pfam" id="PF13229">
    <property type="entry name" value="Beta_helix"/>
    <property type="match status" value="2"/>
</dbReference>
<evidence type="ECO:0000313" key="6">
    <source>
        <dbReference type="EMBL" id="WUX41987.1"/>
    </source>
</evidence>
<gene>
    <name evidence="6" type="ORF">OG367_03530</name>
</gene>
<evidence type="ECO:0000256" key="3">
    <source>
        <dbReference type="ARBA" id="ARBA00022840"/>
    </source>
</evidence>
<comment type="similarity">
    <text evidence="1">Belongs to the CbxX/CfxQ family.</text>
</comment>
<dbReference type="CDD" id="cd00009">
    <property type="entry name" value="AAA"/>
    <property type="match status" value="1"/>
</dbReference>
<evidence type="ECO:0000259" key="5">
    <source>
        <dbReference type="SMART" id="SM00382"/>
    </source>
</evidence>
<dbReference type="SMART" id="SM00382">
    <property type="entry name" value="AAA"/>
    <property type="match status" value="2"/>
</dbReference>
<dbReference type="PANTHER" id="PTHR43392:SF2">
    <property type="entry name" value="AAA-TYPE ATPASE FAMILY PROTEIN _ ANKYRIN REPEAT FAMILY PROTEIN"/>
    <property type="match status" value="1"/>
</dbReference>